<comment type="subcellular location">
    <subcellularLocation>
        <location evidence="1">Cell membrane</location>
        <topology evidence="1">Multi-pass membrane protein</topology>
    </subcellularLocation>
</comment>
<evidence type="ECO:0000256" key="2">
    <source>
        <dbReference type="ARBA" id="ARBA00022448"/>
    </source>
</evidence>
<dbReference type="GO" id="GO:0016887">
    <property type="term" value="F:ATP hydrolysis activity"/>
    <property type="evidence" value="ECO:0007669"/>
    <property type="project" value="InterPro"/>
</dbReference>
<dbReference type="RefSeq" id="WP_229776696.1">
    <property type="nucleotide sequence ID" value="NZ_BMOY01000026.1"/>
</dbReference>
<feature type="domain" description="ABC transmembrane type-1" evidence="10">
    <location>
        <begin position="35"/>
        <end position="319"/>
    </location>
</feature>
<name>A0A917KE80_9BACL</name>
<dbReference type="InterPro" id="IPR003439">
    <property type="entry name" value="ABC_transporter-like_ATP-bd"/>
</dbReference>
<accession>A0A917KE80</accession>
<keyword evidence="5" id="KW-0067">ATP-binding</keyword>
<keyword evidence="12" id="KW-1185">Reference proteome</keyword>
<evidence type="ECO:0000256" key="8">
    <source>
        <dbReference type="SAM" id="Phobius"/>
    </source>
</evidence>
<dbReference type="Gene3D" id="3.40.50.300">
    <property type="entry name" value="P-loop containing nucleotide triphosphate hydrolases"/>
    <property type="match status" value="1"/>
</dbReference>
<evidence type="ECO:0000256" key="6">
    <source>
        <dbReference type="ARBA" id="ARBA00022989"/>
    </source>
</evidence>
<dbReference type="CDD" id="cd18544">
    <property type="entry name" value="ABC_6TM_TmrA_like"/>
    <property type="match status" value="1"/>
</dbReference>
<gene>
    <name evidence="11" type="ORF">GCM10010885_17090</name>
</gene>
<dbReference type="FunFam" id="3.40.50.300:FF:000287">
    <property type="entry name" value="Multidrug ABC transporter ATP-binding protein"/>
    <property type="match status" value="1"/>
</dbReference>
<keyword evidence="7 8" id="KW-0472">Membrane</keyword>
<dbReference type="GO" id="GO:0005886">
    <property type="term" value="C:plasma membrane"/>
    <property type="evidence" value="ECO:0007669"/>
    <property type="project" value="UniProtKB-SubCell"/>
</dbReference>
<dbReference type="SMART" id="SM00382">
    <property type="entry name" value="AAA"/>
    <property type="match status" value="1"/>
</dbReference>
<dbReference type="PROSITE" id="PS50893">
    <property type="entry name" value="ABC_TRANSPORTER_2"/>
    <property type="match status" value="1"/>
</dbReference>
<evidence type="ECO:0000256" key="1">
    <source>
        <dbReference type="ARBA" id="ARBA00004651"/>
    </source>
</evidence>
<proteinExistence type="predicted"/>
<evidence type="ECO:0000256" key="7">
    <source>
        <dbReference type="ARBA" id="ARBA00023136"/>
    </source>
</evidence>
<keyword evidence="3 8" id="KW-0812">Transmembrane</keyword>
<dbReference type="Pfam" id="PF00005">
    <property type="entry name" value="ABC_tran"/>
    <property type="match status" value="1"/>
</dbReference>
<dbReference type="InterPro" id="IPR027417">
    <property type="entry name" value="P-loop_NTPase"/>
</dbReference>
<feature type="transmembrane region" description="Helical" evidence="8">
    <location>
        <begin position="176"/>
        <end position="194"/>
    </location>
</feature>
<keyword evidence="4" id="KW-0547">Nucleotide-binding</keyword>
<protein>
    <submittedName>
        <fullName evidence="11">Lipid A ABC transporter permease/ATP-binding protein</fullName>
    </submittedName>
</protein>
<dbReference type="InterPro" id="IPR003593">
    <property type="entry name" value="AAA+_ATPase"/>
</dbReference>
<evidence type="ECO:0000256" key="3">
    <source>
        <dbReference type="ARBA" id="ARBA00022692"/>
    </source>
</evidence>
<dbReference type="GO" id="GO:0015421">
    <property type="term" value="F:ABC-type oligopeptide transporter activity"/>
    <property type="evidence" value="ECO:0007669"/>
    <property type="project" value="TreeGrafter"/>
</dbReference>
<organism evidence="11 12">
    <name type="scientific">Alicyclobacillus cellulosilyticus</name>
    <dbReference type="NCBI Taxonomy" id="1003997"/>
    <lineage>
        <taxon>Bacteria</taxon>
        <taxon>Bacillati</taxon>
        <taxon>Bacillota</taxon>
        <taxon>Bacilli</taxon>
        <taxon>Bacillales</taxon>
        <taxon>Alicyclobacillaceae</taxon>
        <taxon>Alicyclobacillus</taxon>
    </lineage>
</organism>
<dbReference type="Pfam" id="PF00664">
    <property type="entry name" value="ABC_membrane"/>
    <property type="match status" value="1"/>
</dbReference>
<evidence type="ECO:0000256" key="4">
    <source>
        <dbReference type="ARBA" id="ARBA00022741"/>
    </source>
</evidence>
<dbReference type="InterPro" id="IPR011527">
    <property type="entry name" value="ABC1_TM_dom"/>
</dbReference>
<feature type="transmembrane region" description="Helical" evidence="8">
    <location>
        <begin position="151"/>
        <end position="170"/>
    </location>
</feature>
<feature type="transmembrane region" description="Helical" evidence="8">
    <location>
        <begin position="70"/>
        <end position="93"/>
    </location>
</feature>
<dbReference type="PANTHER" id="PTHR43394:SF1">
    <property type="entry name" value="ATP-BINDING CASSETTE SUB-FAMILY B MEMBER 10, MITOCHONDRIAL"/>
    <property type="match status" value="1"/>
</dbReference>
<dbReference type="AlphaFoldDB" id="A0A917KE80"/>
<evidence type="ECO:0000259" key="9">
    <source>
        <dbReference type="PROSITE" id="PS50893"/>
    </source>
</evidence>
<evidence type="ECO:0000313" key="11">
    <source>
        <dbReference type="EMBL" id="GGJ08557.1"/>
    </source>
</evidence>
<dbReference type="EMBL" id="BMOY01000026">
    <property type="protein sequence ID" value="GGJ08557.1"/>
    <property type="molecule type" value="Genomic_DNA"/>
</dbReference>
<dbReference type="Gene3D" id="1.20.1560.10">
    <property type="entry name" value="ABC transporter type 1, transmembrane domain"/>
    <property type="match status" value="1"/>
</dbReference>
<keyword evidence="2" id="KW-0813">Transport</keyword>
<dbReference type="InterPro" id="IPR039421">
    <property type="entry name" value="Type_1_exporter"/>
</dbReference>
<evidence type="ECO:0000256" key="5">
    <source>
        <dbReference type="ARBA" id="ARBA00022840"/>
    </source>
</evidence>
<comment type="caution">
    <text evidence="11">The sequence shown here is derived from an EMBL/GenBank/DDBJ whole genome shotgun (WGS) entry which is preliminary data.</text>
</comment>
<dbReference type="PANTHER" id="PTHR43394">
    <property type="entry name" value="ATP-DEPENDENT PERMEASE MDL1, MITOCHONDRIAL"/>
    <property type="match status" value="1"/>
</dbReference>
<dbReference type="Proteomes" id="UP000637695">
    <property type="component" value="Unassembled WGS sequence"/>
</dbReference>
<evidence type="ECO:0000259" key="10">
    <source>
        <dbReference type="PROSITE" id="PS50929"/>
    </source>
</evidence>
<feature type="domain" description="ABC transporter" evidence="9">
    <location>
        <begin position="355"/>
        <end position="589"/>
    </location>
</feature>
<dbReference type="SUPFAM" id="SSF52540">
    <property type="entry name" value="P-loop containing nucleoside triphosphate hydrolases"/>
    <property type="match status" value="1"/>
</dbReference>
<feature type="transmembrane region" description="Helical" evidence="8">
    <location>
        <begin position="31"/>
        <end position="50"/>
    </location>
</feature>
<evidence type="ECO:0000313" key="12">
    <source>
        <dbReference type="Proteomes" id="UP000637695"/>
    </source>
</evidence>
<dbReference type="InterPro" id="IPR036640">
    <property type="entry name" value="ABC1_TM_sf"/>
</dbReference>
<dbReference type="GO" id="GO:0005524">
    <property type="term" value="F:ATP binding"/>
    <property type="evidence" value="ECO:0007669"/>
    <property type="project" value="UniProtKB-KW"/>
</dbReference>
<dbReference type="SUPFAM" id="SSF90123">
    <property type="entry name" value="ABC transporter transmembrane region"/>
    <property type="match status" value="1"/>
</dbReference>
<dbReference type="PROSITE" id="PS50929">
    <property type="entry name" value="ABC_TM1F"/>
    <property type="match status" value="1"/>
</dbReference>
<keyword evidence="6 8" id="KW-1133">Transmembrane helix</keyword>
<reference evidence="11" key="2">
    <citation type="submission" date="2020-09" db="EMBL/GenBank/DDBJ databases">
        <authorList>
            <person name="Sun Q."/>
            <person name="Ohkuma M."/>
        </authorList>
    </citation>
    <scope>NUCLEOTIDE SEQUENCE</scope>
    <source>
        <strain evidence="11">JCM 18487</strain>
    </source>
</reference>
<sequence>MKTDGARTDEPVQGASGRNLRRLLAYARPHAWHFAVILALVVVYNLSGVLQPYLVKIAIDDDLNPRHPHLAGLYAIGAVYVLAVLIGVAANYAQVMVLQHTGQNIIRAIRQDLFEHILRQSMQFFDRTAIGRLVTNVASDTENVNQLFTQFFLSVVRDGLSIAMIIVAMFELDARVALESMVLVPVIFAISVAFRRRQREAYQTTRTRLSNMVAFLAENLAGMRIIQIFHQEARQARAFDAINRAHRAANIREFGVSVLFNRTLDLTGNLAVAAVVLVGGDAVLHQQMQFGTLYAFITYIRQFFGPINTITQQWNTLQSAMVSAERIGNVLRVEPAVKDPPVPLPVDVRKVQGRVEFRHVSFAYVPGQTVLHDVSFTVEPGMFVGFVGATGAGKSTLMSLLARFYDPVSGAILIDGMDIRQMRQADLRRLVGLVQQDVHLFTGTVADNIRLFRPDIPDEQVVAAAKAVGADRVIERLPDGYRTQLYGKGANLSMGERQLISFARIVALNPPVLILDEATANLDSQTERWVQEGLQAVAKSRTTLVIAHRLSTIRHADRIFVLEQGRIVEAGTHEELLALCGRYADLYAKSGVEADQPLGLAASRNSPVV</sequence>
<reference evidence="11" key="1">
    <citation type="journal article" date="2014" name="Int. J. Syst. Evol. Microbiol.">
        <title>Complete genome sequence of Corynebacterium casei LMG S-19264T (=DSM 44701T), isolated from a smear-ripened cheese.</title>
        <authorList>
            <consortium name="US DOE Joint Genome Institute (JGI-PGF)"/>
            <person name="Walter F."/>
            <person name="Albersmeier A."/>
            <person name="Kalinowski J."/>
            <person name="Ruckert C."/>
        </authorList>
    </citation>
    <scope>NUCLEOTIDE SEQUENCE</scope>
    <source>
        <strain evidence="11">JCM 18487</strain>
    </source>
</reference>